<dbReference type="Proteomes" id="UP000019146">
    <property type="component" value="Chromosome 1"/>
</dbReference>
<name>A0A0P0RBB7_9BURK</name>
<evidence type="ECO:0000313" key="2">
    <source>
        <dbReference type="Proteomes" id="UP000019146"/>
    </source>
</evidence>
<gene>
    <name evidence="1" type="ORF">K788_0006490</name>
</gene>
<dbReference type="KEGG" id="bcai:K788_0006490"/>
<evidence type="ECO:0000313" key="1">
    <source>
        <dbReference type="EMBL" id="ALL65730.1"/>
    </source>
</evidence>
<sequence length="168" mass="18682">MGVRGNEFRVGVHASSPCKCGALQLRRRTRRWGSGPGSREEGETLQQVKRRARTLPCAGIIQIRFKGYFSPTPCGARCLSGDAQRRTPALAAHTITWPGRVWQLVLKLTECAGAAHDLRVPGCGKAALHWVCWQLHRRCAARVPLRRLSHQCCGEGIFVPRQTFTRSV</sequence>
<dbReference type="EMBL" id="CP012746">
    <property type="protein sequence ID" value="ALL65730.1"/>
    <property type="molecule type" value="Genomic_DNA"/>
</dbReference>
<protein>
    <submittedName>
        <fullName evidence="1">Uncharacterized protein</fullName>
    </submittedName>
</protein>
<accession>A0A0P0RBB7</accession>
<reference evidence="1 2" key="1">
    <citation type="journal article" date="2014" name="Genome Announc.">
        <title>Draft Genome Sequence of the Haloacid-Degrading Burkholderia caribensis Strain MBA4.</title>
        <authorList>
            <person name="Pan Y."/>
            <person name="Kong K.F."/>
            <person name="Tsang J.S."/>
        </authorList>
    </citation>
    <scope>NUCLEOTIDE SEQUENCE [LARGE SCALE GENOMIC DNA]</scope>
    <source>
        <strain evidence="1 2">MBA4</strain>
    </source>
</reference>
<proteinExistence type="predicted"/>
<organism evidence="1 2">
    <name type="scientific">Paraburkholderia caribensis MBA4</name>
    <dbReference type="NCBI Taxonomy" id="1323664"/>
    <lineage>
        <taxon>Bacteria</taxon>
        <taxon>Pseudomonadati</taxon>
        <taxon>Pseudomonadota</taxon>
        <taxon>Betaproteobacteria</taxon>
        <taxon>Burkholderiales</taxon>
        <taxon>Burkholderiaceae</taxon>
        <taxon>Paraburkholderia</taxon>
    </lineage>
</organism>
<dbReference type="AlphaFoldDB" id="A0A0P0RBB7"/>